<dbReference type="InterPro" id="IPR036097">
    <property type="entry name" value="HisK_dim/P_sf"/>
</dbReference>
<dbReference type="Pfam" id="PF02518">
    <property type="entry name" value="HATPase_c"/>
    <property type="match status" value="1"/>
</dbReference>
<dbReference type="EMBL" id="CP080544">
    <property type="protein sequence ID" value="QYR53095.1"/>
    <property type="molecule type" value="Genomic_DNA"/>
</dbReference>
<dbReference type="InterPro" id="IPR003594">
    <property type="entry name" value="HATPase_dom"/>
</dbReference>
<dbReference type="InterPro" id="IPR050351">
    <property type="entry name" value="BphY/WalK/GraS-like"/>
</dbReference>
<keyword evidence="3" id="KW-0808">Transferase</keyword>
<dbReference type="SUPFAM" id="SSF47384">
    <property type="entry name" value="Homodimeric domain of signal transducing histidine kinase"/>
    <property type="match status" value="1"/>
</dbReference>
<dbReference type="PROSITE" id="PS50109">
    <property type="entry name" value="HIS_KIN"/>
    <property type="match status" value="1"/>
</dbReference>
<reference evidence="6 7" key="1">
    <citation type="submission" date="2021-08" db="EMBL/GenBank/DDBJ databases">
        <title>Lysobacter sp. strain CJ11 Genome sequencing and assembly.</title>
        <authorList>
            <person name="Kim I."/>
        </authorList>
    </citation>
    <scope>NUCLEOTIDE SEQUENCE [LARGE SCALE GENOMIC DNA]</scope>
    <source>
        <strain evidence="6 7">CJ11</strain>
    </source>
</reference>
<dbReference type="InterPro" id="IPR004358">
    <property type="entry name" value="Sig_transdc_His_kin-like_C"/>
</dbReference>
<protein>
    <recommendedName>
        <fullName evidence="2">histidine kinase</fullName>
        <ecNumber evidence="2">2.7.13.3</ecNumber>
    </recommendedName>
</protein>
<keyword evidence="4 6" id="KW-0418">Kinase</keyword>
<evidence type="ECO:0000256" key="1">
    <source>
        <dbReference type="ARBA" id="ARBA00000085"/>
    </source>
</evidence>
<name>A0ABX8WN91_9GAMM</name>
<dbReference type="GO" id="GO:0016301">
    <property type="term" value="F:kinase activity"/>
    <property type="evidence" value="ECO:0007669"/>
    <property type="project" value="UniProtKB-KW"/>
</dbReference>
<sequence length="243" mass="26531">MDDRQVALDHTDAKRRVEETATLDGLAHALSHDVRAAFRSTHGFAQIVATRAADTLVPDDLALLQRVVDASRRGTEMLDQLVMWLRTAQHDTKFRDVDLAFLLDWSASELAAGELDLTVEGSAEVQGDEHLLKRLFDVLLSNARKFSADAARPARVHVQFRQDEQHAHIRMHDAGIGIDAQHAERAFEPFVRIHPAENHGGQGLGLAMAKLIVEKHAGSISLSPAPEGGSVVVISLPNDGGRS</sequence>
<dbReference type="PRINTS" id="PR00344">
    <property type="entry name" value="BCTRLSENSOR"/>
</dbReference>
<dbReference type="InterPro" id="IPR005467">
    <property type="entry name" value="His_kinase_dom"/>
</dbReference>
<dbReference type="RefSeq" id="WP_220379913.1">
    <property type="nucleotide sequence ID" value="NZ_CP080544.1"/>
</dbReference>
<dbReference type="Gene3D" id="3.30.565.10">
    <property type="entry name" value="Histidine kinase-like ATPase, C-terminal domain"/>
    <property type="match status" value="1"/>
</dbReference>
<dbReference type="Proteomes" id="UP000824755">
    <property type="component" value="Chromosome"/>
</dbReference>
<dbReference type="InterPro" id="IPR036890">
    <property type="entry name" value="HATPase_C_sf"/>
</dbReference>
<evidence type="ECO:0000256" key="2">
    <source>
        <dbReference type="ARBA" id="ARBA00012438"/>
    </source>
</evidence>
<accession>A0ABX8WN91</accession>
<comment type="catalytic activity">
    <reaction evidence="1">
        <text>ATP + protein L-histidine = ADP + protein N-phospho-L-histidine.</text>
        <dbReference type="EC" id="2.7.13.3"/>
    </reaction>
</comment>
<keyword evidence="7" id="KW-1185">Reference proteome</keyword>
<dbReference type="PANTHER" id="PTHR42878">
    <property type="entry name" value="TWO-COMPONENT HISTIDINE KINASE"/>
    <property type="match status" value="1"/>
</dbReference>
<evidence type="ECO:0000256" key="3">
    <source>
        <dbReference type="ARBA" id="ARBA00022679"/>
    </source>
</evidence>
<gene>
    <name evidence="6" type="ORF">H8L67_00805</name>
</gene>
<dbReference type="SUPFAM" id="SSF55874">
    <property type="entry name" value="ATPase domain of HSP90 chaperone/DNA topoisomerase II/histidine kinase"/>
    <property type="match status" value="1"/>
</dbReference>
<dbReference type="EC" id="2.7.13.3" evidence="2"/>
<evidence type="ECO:0000313" key="7">
    <source>
        <dbReference type="Proteomes" id="UP000824755"/>
    </source>
</evidence>
<feature type="domain" description="Histidine kinase" evidence="5">
    <location>
        <begin position="29"/>
        <end position="240"/>
    </location>
</feature>
<organism evidence="6 7">
    <name type="scientific">Lysobacter soyae</name>
    <dbReference type="NCBI Taxonomy" id="2764185"/>
    <lineage>
        <taxon>Bacteria</taxon>
        <taxon>Pseudomonadati</taxon>
        <taxon>Pseudomonadota</taxon>
        <taxon>Gammaproteobacteria</taxon>
        <taxon>Lysobacterales</taxon>
        <taxon>Lysobacteraceae</taxon>
        <taxon>Lysobacter</taxon>
    </lineage>
</organism>
<dbReference type="SMART" id="SM00387">
    <property type="entry name" value="HATPase_c"/>
    <property type="match status" value="1"/>
</dbReference>
<evidence type="ECO:0000259" key="5">
    <source>
        <dbReference type="PROSITE" id="PS50109"/>
    </source>
</evidence>
<evidence type="ECO:0000256" key="4">
    <source>
        <dbReference type="ARBA" id="ARBA00022777"/>
    </source>
</evidence>
<proteinExistence type="predicted"/>
<dbReference type="PANTHER" id="PTHR42878:SF15">
    <property type="entry name" value="BACTERIOPHYTOCHROME"/>
    <property type="match status" value="1"/>
</dbReference>
<evidence type="ECO:0000313" key="6">
    <source>
        <dbReference type="EMBL" id="QYR53095.1"/>
    </source>
</evidence>